<sequence length="400" mass="43776">MDDTEGISRRGVLATLGAGGIAALGGCAGSTGGDAIVAAATEEPSGAAPSEGTATARESETETETPVQTMTEQPSPPLTGDGLSNVRGAVYLPYRVFNHYQMWDRYAPAEIERDLTFASNLGLNSLRVFASYTVWREDPAAFRERFDHFLGAAADRGIAVLPMLFESIGADPTPANVARDIPVRSPGGAVLRDRGRWNETAAFVRWFAARYGDHEGLLALELMNEPGELDHRVAFVREMLRVAREVHPTVPLTVGCKTLDLNRQYADAIDVLQFHHNLPPTADQMRELLREASDLSAEVGKPVWLTEWQRTRVGPPDKMLPNYDSLADVVRDSDIDGEFFWQLMLNPAYNLKVRSMGRINGVFTEDGGVYSLEGARALAGSAEWEAPEVRPEWTESVGSE</sequence>
<feature type="region of interest" description="Disordered" evidence="1">
    <location>
        <begin position="42"/>
        <end position="82"/>
    </location>
</feature>
<comment type="caution">
    <text evidence="2">The sequence shown here is derived from an EMBL/GenBank/DDBJ whole genome shotgun (WGS) entry which is preliminary data.</text>
</comment>
<keyword evidence="3" id="KW-1185">Reference proteome</keyword>
<dbReference type="RefSeq" id="WP_310924351.1">
    <property type="nucleotide sequence ID" value="NZ_JAMQOP010000002.1"/>
</dbReference>
<dbReference type="InterPro" id="IPR017853">
    <property type="entry name" value="GH"/>
</dbReference>
<dbReference type="GO" id="GO:0016787">
    <property type="term" value="F:hydrolase activity"/>
    <property type="evidence" value="ECO:0007669"/>
    <property type="project" value="UniProtKB-KW"/>
</dbReference>
<evidence type="ECO:0000313" key="3">
    <source>
        <dbReference type="Proteomes" id="UP001257060"/>
    </source>
</evidence>
<dbReference type="PROSITE" id="PS51318">
    <property type="entry name" value="TAT"/>
    <property type="match status" value="1"/>
</dbReference>
<evidence type="ECO:0000313" key="2">
    <source>
        <dbReference type="EMBL" id="MDS0299497.1"/>
    </source>
</evidence>
<accession>A0ABU2GFC2</accession>
<dbReference type="InterPro" id="IPR006311">
    <property type="entry name" value="TAT_signal"/>
</dbReference>
<gene>
    <name evidence="2" type="ORF">NDI76_12165</name>
</gene>
<protein>
    <submittedName>
        <fullName evidence="2">Glycoside hydrolase</fullName>
    </submittedName>
</protein>
<organism evidence="2 3">
    <name type="scientific">Halogeometricum salsisoli</name>
    <dbReference type="NCBI Taxonomy" id="2950536"/>
    <lineage>
        <taxon>Archaea</taxon>
        <taxon>Methanobacteriati</taxon>
        <taxon>Methanobacteriota</taxon>
        <taxon>Stenosarchaea group</taxon>
        <taxon>Halobacteria</taxon>
        <taxon>Halobacteriales</taxon>
        <taxon>Haloferacaceae</taxon>
        <taxon>Halogeometricum</taxon>
    </lineage>
</organism>
<name>A0ABU2GFC2_9EURY</name>
<dbReference type="EMBL" id="JAMQOP010000002">
    <property type="protein sequence ID" value="MDS0299497.1"/>
    <property type="molecule type" value="Genomic_DNA"/>
</dbReference>
<keyword evidence="2" id="KW-0378">Hydrolase</keyword>
<reference evidence="2 3" key="1">
    <citation type="submission" date="2022-06" db="EMBL/GenBank/DDBJ databases">
        <title>Halogeometricum sp. a new haloarchaeum isolate from saline soil.</title>
        <authorList>
            <person name="Strakova D."/>
            <person name="Galisteo C."/>
            <person name="Sanchez-Porro C."/>
            <person name="Ventosa A."/>
        </authorList>
    </citation>
    <scope>NUCLEOTIDE SEQUENCE [LARGE SCALE GENOMIC DNA]</scope>
    <source>
        <strain evidence="2 3">S1BR25-6</strain>
    </source>
</reference>
<dbReference type="SUPFAM" id="SSF51445">
    <property type="entry name" value="(Trans)glycosidases"/>
    <property type="match status" value="1"/>
</dbReference>
<dbReference type="Proteomes" id="UP001257060">
    <property type="component" value="Unassembled WGS sequence"/>
</dbReference>
<dbReference type="Gene3D" id="3.20.20.80">
    <property type="entry name" value="Glycosidases"/>
    <property type="match status" value="1"/>
</dbReference>
<proteinExistence type="predicted"/>
<evidence type="ECO:0000256" key="1">
    <source>
        <dbReference type="SAM" id="MobiDB-lite"/>
    </source>
</evidence>